<organism evidence="2">
    <name type="scientific">Culex pipiens</name>
    <name type="common">House mosquito</name>
    <dbReference type="NCBI Taxonomy" id="7175"/>
    <lineage>
        <taxon>Eukaryota</taxon>
        <taxon>Metazoa</taxon>
        <taxon>Ecdysozoa</taxon>
        <taxon>Arthropoda</taxon>
        <taxon>Hexapoda</taxon>
        <taxon>Insecta</taxon>
        <taxon>Pterygota</taxon>
        <taxon>Neoptera</taxon>
        <taxon>Endopterygota</taxon>
        <taxon>Diptera</taxon>
        <taxon>Nematocera</taxon>
        <taxon>Culicoidea</taxon>
        <taxon>Culicidae</taxon>
        <taxon>Culicinae</taxon>
        <taxon>Culicini</taxon>
        <taxon>Culex</taxon>
        <taxon>Culex</taxon>
    </lineage>
</organism>
<feature type="compositionally biased region" description="Polar residues" evidence="1">
    <location>
        <begin position="77"/>
        <end position="98"/>
    </location>
</feature>
<reference evidence="2" key="1">
    <citation type="submission" date="2021-05" db="EMBL/GenBank/DDBJ databases">
        <authorList>
            <person name="Alioto T."/>
            <person name="Alioto T."/>
            <person name="Gomez Garrido J."/>
        </authorList>
    </citation>
    <scope>NUCLEOTIDE SEQUENCE</scope>
</reference>
<dbReference type="EMBL" id="HBUE01306401">
    <property type="protein sequence ID" value="CAG6581261.1"/>
    <property type="molecule type" value="Transcribed_RNA"/>
</dbReference>
<dbReference type="EMBL" id="HBUE01200249">
    <property type="protein sequence ID" value="CAG6529480.1"/>
    <property type="molecule type" value="Transcribed_RNA"/>
</dbReference>
<dbReference type="EMBL" id="HBUE01200246">
    <property type="protein sequence ID" value="CAG6529476.1"/>
    <property type="molecule type" value="Transcribed_RNA"/>
</dbReference>
<accession>A0A8D8C3S2</accession>
<sequence>MSTPWPSPKKHTNPVANISNIYPCVNRRLQPSGRELKNKPTKIYSSSVSHFFHHPSLIIRTRTLERTTPATREEKNNVPNNRTIGATRSQQAPTQRSLARTPARSRLLFYFAE</sequence>
<evidence type="ECO:0000313" key="2">
    <source>
        <dbReference type="EMBL" id="CAG6486425.1"/>
    </source>
</evidence>
<dbReference type="EMBL" id="HBUE01103939">
    <property type="protein sequence ID" value="CAG6486425.1"/>
    <property type="molecule type" value="Transcribed_RNA"/>
</dbReference>
<evidence type="ECO:0000256" key="1">
    <source>
        <dbReference type="SAM" id="MobiDB-lite"/>
    </source>
</evidence>
<dbReference type="EMBL" id="HBUE01200245">
    <property type="protein sequence ID" value="CAG6529475.1"/>
    <property type="molecule type" value="Transcribed_RNA"/>
</dbReference>
<name>A0A8D8C3S2_CULPI</name>
<feature type="region of interest" description="Disordered" evidence="1">
    <location>
        <begin position="67"/>
        <end position="100"/>
    </location>
</feature>
<dbReference type="AlphaFoldDB" id="A0A8D8C3S2"/>
<dbReference type="EMBL" id="HBUE01306404">
    <property type="protein sequence ID" value="CAG6581264.1"/>
    <property type="molecule type" value="Transcribed_RNA"/>
</dbReference>
<dbReference type="EMBL" id="HBUE01306405">
    <property type="protein sequence ID" value="CAG6581266.1"/>
    <property type="molecule type" value="Transcribed_RNA"/>
</dbReference>
<proteinExistence type="predicted"/>
<dbReference type="EMBL" id="HBUE01200248">
    <property type="protein sequence ID" value="CAG6529478.1"/>
    <property type="molecule type" value="Transcribed_RNA"/>
</dbReference>
<dbReference type="EMBL" id="HBUE01306402">
    <property type="protein sequence ID" value="CAG6581262.1"/>
    <property type="molecule type" value="Transcribed_RNA"/>
</dbReference>
<protein>
    <submittedName>
        <fullName evidence="2">(northern house mosquito) hypothetical protein</fullName>
    </submittedName>
</protein>